<feature type="region of interest" description="Disordered" evidence="1">
    <location>
        <begin position="43"/>
        <end position="91"/>
    </location>
</feature>
<proteinExistence type="predicted"/>
<keyword evidence="3" id="KW-1185">Reference proteome</keyword>
<evidence type="ECO:0000313" key="3">
    <source>
        <dbReference type="Proteomes" id="UP001620460"/>
    </source>
</evidence>
<evidence type="ECO:0000313" key="2">
    <source>
        <dbReference type="EMBL" id="MFK2904462.1"/>
    </source>
</evidence>
<protein>
    <submittedName>
        <fullName evidence="2">Uncharacterized protein</fullName>
    </submittedName>
</protein>
<dbReference type="RefSeq" id="WP_404633004.1">
    <property type="nucleotide sequence ID" value="NZ_JADIKM010000003.1"/>
</dbReference>
<organism evidence="2 3">
    <name type="scientific">Dyella ginsengisoli</name>
    <dbReference type="NCBI Taxonomy" id="363848"/>
    <lineage>
        <taxon>Bacteria</taxon>
        <taxon>Pseudomonadati</taxon>
        <taxon>Pseudomonadota</taxon>
        <taxon>Gammaproteobacteria</taxon>
        <taxon>Lysobacterales</taxon>
        <taxon>Rhodanobacteraceae</taxon>
        <taxon>Dyella</taxon>
    </lineage>
</organism>
<gene>
    <name evidence="2" type="ORF">ISP17_10830</name>
</gene>
<evidence type="ECO:0000256" key="1">
    <source>
        <dbReference type="SAM" id="MobiDB-lite"/>
    </source>
</evidence>
<name>A0ABW8JXF7_9GAMM</name>
<sequence length="160" mass="17614">MNELDDMQKRLKAIAEVVNAFKSEAVQLRVVEVLLSHLRVPAAPTGNIEPKPPRRSKRRKTSTKTEAPAGGAEKPVPQKASRATARSSASPGAFAMISQLLGDRFFKAPRTIGAIVAHCRTSKGHHYKANECSPALLRLLRDGKLKREKNKDGQYEYTQA</sequence>
<dbReference type="Proteomes" id="UP001620460">
    <property type="component" value="Unassembled WGS sequence"/>
</dbReference>
<accession>A0ABW8JXF7</accession>
<comment type="caution">
    <text evidence="2">The sequence shown here is derived from an EMBL/GenBank/DDBJ whole genome shotgun (WGS) entry which is preliminary data.</text>
</comment>
<dbReference type="EMBL" id="JADIKM010000003">
    <property type="protein sequence ID" value="MFK2904462.1"/>
    <property type="molecule type" value="Genomic_DNA"/>
</dbReference>
<feature type="compositionally biased region" description="Low complexity" evidence="1">
    <location>
        <begin position="80"/>
        <end position="90"/>
    </location>
</feature>
<feature type="compositionally biased region" description="Basic residues" evidence="1">
    <location>
        <begin position="53"/>
        <end position="62"/>
    </location>
</feature>
<reference evidence="2 3" key="1">
    <citation type="submission" date="2020-10" db="EMBL/GenBank/DDBJ databases">
        <title>Phylogeny of dyella-like bacteria.</title>
        <authorList>
            <person name="Fu J."/>
        </authorList>
    </citation>
    <scope>NUCLEOTIDE SEQUENCE [LARGE SCALE GENOMIC DNA]</scope>
    <source>
        <strain evidence="2 3">Gsoil3046</strain>
    </source>
</reference>